<keyword evidence="5" id="KW-0732">Signal</keyword>
<evidence type="ECO:0000256" key="5">
    <source>
        <dbReference type="SAM" id="SignalP"/>
    </source>
</evidence>
<dbReference type="STRING" id="1245526.SAMN05216580_1610"/>
<keyword evidence="2 4" id="KW-0479">Metal-binding</keyword>
<feature type="signal peptide" evidence="5">
    <location>
        <begin position="1"/>
        <end position="24"/>
    </location>
</feature>
<reference evidence="8" key="1">
    <citation type="submission" date="2016-10" db="EMBL/GenBank/DDBJ databases">
        <authorList>
            <person name="Varghese N."/>
            <person name="Submissions S."/>
        </authorList>
    </citation>
    <scope>NUCLEOTIDE SEQUENCE [LARGE SCALE GENOMIC DNA]</scope>
    <source>
        <strain evidence="8">CCTCC 2012022</strain>
    </source>
</reference>
<dbReference type="SUPFAM" id="SSF46626">
    <property type="entry name" value="Cytochrome c"/>
    <property type="match status" value="1"/>
</dbReference>
<evidence type="ECO:0000313" key="8">
    <source>
        <dbReference type="Proteomes" id="UP000243063"/>
    </source>
</evidence>
<dbReference type="Gene3D" id="1.10.760.10">
    <property type="entry name" value="Cytochrome c-like domain"/>
    <property type="match status" value="1"/>
</dbReference>
<dbReference type="AlphaFoldDB" id="A0A1H2G625"/>
<dbReference type="EMBL" id="LT629780">
    <property type="protein sequence ID" value="SDU15035.1"/>
    <property type="molecule type" value="Genomic_DNA"/>
</dbReference>
<organism evidence="7 8">
    <name type="scientific">Geopseudomonas guangdongensis</name>
    <dbReference type="NCBI Taxonomy" id="1245526"/>
    <lineage>
        <taxon>Bacteria</taxon>
        <taxon>Pseudomonadati</taxon>
        <taxon>Pseudomonadota</taxon>
        <taxon>Gammaproteobacteria</taxon>
        <taxon>Pseudomonadales</taxon>
        <taxon>Pseudomonadaceae</taxon>
        <taxon>Geopseudomonas</taxon>
    </lineage>
</organism>
<keyword evidence="3 4" id="KW-0408">Iron</keyword>
<evidence type="ECO:0000256" key="2">
    <source>
        <dbReference type="ARBA" id="ARBA00022723"/>
    </source>
</evidence>
<keyword evidence="1 4" id="KW-0349">Heme</keyword>
<evidence type="ECO:0000313" key="7">
    <source>
        <dbReference type="EMBL" id="SDU15035.1"/>
    </source>
</evidence>
<name>A0A1H2G625_9GAMM</name>
<evidence type="ECO:0000256" key="1">
    <source>
        <dbReference type="ARBA" id="ARBA00022617"/>
    </source>
</evidence>
<dbReference type="Proteomes" id="UP000243063">
    <property type="component" value="Chromosome I"/>
</dbReference>
<evidence type="ECO:0000256" key="4">
    <source>
        <dbReference type="PROSITE-ProRule" id="PRU00433"/>
    </source>
</evidence>
<dbReference type="OrthoDB" id="5523448at2"/>
<dbReference type="GO" id="GO:0020037">
    <property type="term" value="F:heme binding"/>
    <property type="evidence" value="ECO:0007669"/>
    <property type="project" value="InterPro"/>
</dbReference>
<dbReference type="InterPro" id="IPR009056">
    <property type="entry name" value="Cyt_c-like_dom"/>
</dbReference>
<sequence>MSAKRLPVAALLAAALLAGQTALADDGRALYRQYCAKCHGDEGRGKTWRGWLFRAENLSDRTWQDKRSDAEILHAIDKGPGAMPAYRESLTEEQRATLVQVVRALVHP</sequence>
<evidence type="ECO:0000256" key="3">
    <source>
        <dbReference type="ARBA" id="ARBA00023004"/>
    </source>
</evidence>
<dbReference type="PROSITE" id="PS51007">
    <property type="entry name" value="CYTC"/>
    <property type="match status" value="1"/>
</dbReference>
<dbReference type="GO" id="GO:0046872">
    <property type="term" value="F:metal ion binding"/>
    <property type="evidence" value="ECO:0007669"/>
    <property type="project" value="UniProtKB-KW"/>
</dbReference>
<dbReference type="GO" id="GO:0009055">
    <property type="term" value="F:electron transfer activity"/>
    <property type="evidence" value="ECO:0007669"/>
    <property type="project" value="InterPro"/>
</dbReference>
<feature type="domain" description="Cytochrome c" evidence="6">
    <location>
        <begin position="22"/>
        <end position="106"/>
    </location>
</feature>
<keyword evidence="8" id="KW-1185">Reference proteome</keyword>
<protein>
    <submittedName>
        <fullName evidence="7">Cytochrome C oxidase, cbb3-type, subunit III</fullName>
    </submittedName>
</protein>
<gene>
    <name evidence="7" type="ORF">SAMN05216580_1610</name>
</gene>
<proteinExistence type="predicted"/>
<dbReference type="Pfam" id="PF13442">
    <property type="entry name" value="Cytochrome_CBB3"/>
    <property type="match status" value="1"/>
</dbReference>
<dbReference type="InterPro" id="IPR036909">
    <property type="entry name" value="Cyt_c-like_dom_sf"/>
</dbReference>
<feature type="chain" id="PRO_5009274574" evidence="5">
    <location>
        <begin position="25"/>
        <end position="108"/>
    </location>
</feature>
<dbReference type="RefSeq" id="WP_090213466.1">
    <property type="nucleotide sequence ID" value="NZ_LT629780.1"/>
</dbReference>
<evidence type="ECO:0000259" key="6">
    <source>
        <dbReference type="PROSITE" id="PS51007"/>
    </source>
</evidence>
<accession>A0A1H2G625</accession>